<organism evidence="7 8">
    <name type="scientific">Elysia crispata</name>
    <name type="common">lettuce slug</name>
    <dbReference type="NCBI Taxonomy" id="231223"/>
    <lineage>
        <taxon>Eukaryota</taxon>
        <taxon>Metazoa</taxon>
        <taxon>Spiralia</taxon>
        <taxon>Lophotrochozoa</taxon>
        <taxon>Mollusca</taxon>
        <taxon>Gastropoda</taxon>
        <taxon>Heterobranchia</taxon>
        <taxon>Euthyneura</taxon>
        <taxon>Panpulmonata</taxon>
        <taxon>Sacoglossa</taxon>
        <taxon>Placobranchoidea</taxon>
        <taxon>Plakobranchidae</taxon>
        <taxon>Elysia</taxon>
    </lineage>
</organism>
<dbReference type="PANTHER" id="PTHR12231">
    <property type="entry name" value="CTX-RELATED TYPE I TRANSMEMBRANE PROTEIN"/>
    <property type="match status" value="1"/>
</dbReference>
<dbReference type="SMART" id="SM00409">
    <property type="entry name" value="IG"/>
    <property type="match status" value="2"/>
</dbReference>
<dbReference type="InterPro" id="IPR003599">
    <property type="entry name" value="Ig_sub"/>
</dbReference>
<evidence type="ECO:0000256" key="5">
    <source>
        <dbReference type="SAM" id="SignalP"/>
    </source>
</evidence>
<dbReference type="InterPro" id="IPR051170">
    <property type="entry name" value="Neural/epithelial_adhesion"/>
</dbReference>
<dbReference type="EMBL" id="JAWDGP010000875">
    <property type="protein sequence ID" value="KAK3796511.1"/>
    <property type="molecule type" value="Genomic_DNA"/>
</dbReference>
<keyword evidence="3" id="KW-1015">Disulfide bond</keyword>
<dbReference type="Pfam" id="PF13927">
    <property type="entry name" value="Ig_3"/>
    <property type="match status" value="2"/>
</dbReference>
<keyword evidence="4" id="KW-0393">Immunoglobulin domain</keyword>
<reference evidence="7" key="1">
    <citation type="journal article" date="2023" name="G3 (Bethesda)">
        <title>A reference genome for the long-term kleptoplast-retaining sea slug Elysia crispata morphotype clarki.</title>
        <authorList>
            <person name="Eastman K.E."/>
            <person name="Pendleton A.L."/>
            <person name="Shaikh M.A."/>
            <person name="Suttiyut T."/>
            <person name="Ogas R."/>
            <person name="Tomko P."/>
            <person name="Gavelis G."/>
            <person name="Widhalm J.R."/>
            <person name="Wisecaver J.H."/>
        </authorList>
    </citation>
    <scope>NUCLEOTIDE SEQUENCE</scope>
    <source>
        <strain evidence="7">ECLA1</strain>
    </source>
</reference>
<proteinExistence type="predicted"/>
<feature type="domain" description="Ig-like" evidence="6">
    <location>
        <begin position="186"/>
        <end position="274"/>
    </location>
</feature>
<dbReference type="Gene3D" id="2.60.40.10">
    <property type="entry name" value="Immunoglobulins"/>
    <property type="match status" value="2"/>
</dbReference>
<feature type="chain" id="PRO_5042113414" description="Ig-like domain-containing protein" evidence="5">
    <location>
        <begin position="24"/>
        <end position="279"/>
    </location>
</feature>
<dbReference type="SMART" id="SM00408">
    <property type="entry name" value="IGc2"/>
    <property type="match status" value="2"/>
</dbReference>
<protein>
    <recommendedName>
        <fullName evidence="6">Ig-like domain-containing protein</fullName>
    </recommendedName>
</protein>
<accession>A0AAE1B0B3</accession>
<feature type="domain" description="Ig-like" evidence="6">
    <location>
        <begin position="44"/>
        <end position="165"/>
    </location>
</feature>
<dbReference type="InterPro" id="IPR036179">
    <property type="entry name" value="Ig-like_dom_sf"/>
</dbReference>
<dbReference type="InterPro" id="IPR003598">
    <property type="entry name" value="Ig_sub2"/>
</dbReference>
<evidence type="ECO:0000256" key="4">
    <source>
        <dbReference type="ARBA" id="ARBA00023319"/>
    </source>
</evidence>
<evidence type="ECO:0000256" key="2">
    <source>
        <dbReference type="ARBA" id="ARBA00022737"/>
    </source>
</evidence>
<dbReference type="AlphaFoldDB" id="A0AAE1B0B3"/>
<evidence type="ECO:0000313" key="8">
    <source>
        <dbReference type="Proteomes" id="UP001283361"/>
    </source>
</evidence>
<sequence>MSSLNWFIVLALCLCQALDSSNAFHKRRMTKRFNLRKNRDPDTPQIPIGTDGYIIRRGIFFEEGSINGSTQEGVEFENVALYCRVGGVPSPSVHWLKDGKRIVQAGSCGSQDDDEDLNGFADQKLSSYSTFSTLYIDCLDETDQANYTCVAQTATHRETRSVYLTVARSETPALPTLKACARKGRPARIYLATNSVLELENNNVRLFCRAQGNPTPTITWFDADNRIIQAGGNYLLSKNGDLIITNINWFEHMGVYTCEAQNVYGNDSTSPFLYPTARD</sequence>
<name>A0AAE1B0B3_9GAST</name>
<evidence type="ECO:0000256" key="1">
    <source>
        <dbReference type="ARBA" id="ARBA00022729"/>
    </source>
</evidence>
<dbReference type="SUPFAM" id="SSF48726">
    <property type="entry name" value="Immunoglobulin"/>
    <property type="match status" value="2"/>
</dbReference>
<feature type="signal peptide" evidence="5">
    <location>
        <begin position="1"/>
        <end position="23"/>
    </location>
</feature>
<dbReference type="Proteomes" id="UP001283361">
    <property type="component" value="Unassembled WGS sequence"/>
</dbReference>
<dbReference type="InterPro" id="IPR013783">
    <property type="entry name" value="Ig-like_fold"/>
</dbReference>
<dbReference type="InterPro" id="IPR007110">
    <property type="entry name" value="Ig-like_dom"/>
</dbReference>
<dbReference type="PROSITE" id="PS50835">
    <property type="entry name" value="IG_LIKE"/>
    <property type="match status" value="2"/>
</dbReference>
<dbReference type="PANTHER" id="PTHR12231:SF253">
    <property type="entry name" value="DPR-INTERACTING PROTEIN ETA, ISOFORM B-RELATED"/>
    <property type="match status" value="1"/>
</dbReference>
<keyword evidence="8" id="KW-1185">Reference proteome</keyword>
<evidence type="ECO:0000259" key="6">
    <source>
        <dbReference type="PROSITE" id="PS50835"/>
    </source>
</evidence>
<gene>
    <name evidence="7" type="ORF">RRG08_003230</name>
</gene>
<dbReference type="CDD" id="cd00096">
    <property type="entry name" value="Ig"/>
    <property type="match status" value="1"/>
</dbReference>
<evidence type="ECO:0000313" key="7">
    <source>
        <dbReference type="EMBL" id="KAK3796511.1"/>
    </source>
</evidence>
<evidence type="ECO:0000256" key="3">
    <source>
        <dbReference type="ARBA" id="ARBA00023157"/>
    </source>
</evidence>
<keyword evidence="2" id="KW-0677">Repeat</keyword>
<comment type="caution">
    <text evidence="7">The sequence shown here is derived from an EMBL/GenBank/DDBJ whole genome shotgun (WGS) entry which is preliminary data.</text>
</comment>
<keyword evidence="1 5" id="KW-0732">Signal</keyword>